<reference evidence="1 2" key="1">
    <citation type="submission" date="2020-08" db="EMBL/GenBank/DDBJ databases">
        <title>Description of novel Flavobacterium F-408 isolate.</title>
        <authorList>
            <person name="Saticioglu I.B."/>
            <person name="Duman M."/>
            <person name="Altun S."/>
        </authorList>
    </citation>
    <scope>NUCLEOTIDE SEQUENCE [LARGE SCALE GENOMIC DNA]</scope>
    <source>
        <strain evidence="1 2">F-408</strain>
    </source>
</reference>
<protein>
    <submittedName>
        <fullName evidence="1">WG repeat-containing protein</fullName>
    </submittedName>
</protein>
<dbReference type="InterPro" id="IPR032774">
    <property type="entry name" value="WG_beta_rep"/>
</dbReference>
<dbReference type="Proteomes" id="UP000605990">
    <property type="component" value="Unassembled WGS sequence"/>
</dbReference>
<dbReference type="Pfam" id="PF14903">
    <property type="entry name" value="WG_beta_rep"/>
    <property type="match status" value="3"/>
</dbReference>
<dbReference type="RefSeq" id="WP_166131826.1">
    <property type="nucleotide sequence ID" value="NZ_JAANOQ010000023.1"/>
</dbReference>
<evidence type="ECO:0000313" key="1">
    <source>
        <dbReference type="EMBL" id="MBC5836275.1"/>
    </source>
</evidence>
<organism evidence="1 2">
    <name type="scientific">Flavobacterium bernardetii</name>
    <dbReference type="NCBI Taxonomy" id="2813823"/>
    <lineage>
        <taxon>Bacteria</taxon>
        <taxon>Pseudomonadati</taxon>
        <taxon>Bacteroidota</taxon>
        <taxon>Flavobacteriia</taxon>
        <taxon>Flavobacteriales</taxon>
        <taxon>Flavobacteriaceae</taxon>
        <taxon>Flavobacterium</taxon>
    </lineage>
</organism>
<dbReference type="EMBL" id="JACRUN010000023">
    <property type="protein sequence ID" value="MBC5836275.1"/>
    <property type="molecule type" value="Genomic_DNA"/>
</dbReference>
<accession>A0ABR7J2F9</accession>
<sequence length="433" mass="51226">MNDSPYNKLPNDIKRKYKIVYSELLCDNITMFKNKDEKWGVLSSNKKFGLFNFYDFLIKPIYNSVGFNKDLKLIEAVKYENNIWNQDNNTYFYFDLDGKLIWKSETGESVQIDKLGNILLNKANKIGILNKDFTQRTETKYQRLNALSTSYFKAFQYGKYGIINKDDVIILDFEFEEILNVIEKNKVIVKKNDNYYSFDFDNNSLTELPFTKILNASSNTYKAPSTESLKYYKSIVDCKENEDYDDYNLEMIRYQGKWGIINGAGNIIIPNDYSFVDFLRNPKYFKVCIGEIEVVDYEDDDENYITSIKNVKWGIVDINNEIIVPIEYDWIDEVESIVWVVYKGGTVFYNDDYQEDYWTIKNAKLGVYNLTKLITPIEYDVIKKNWFRIKDYIFVQNGKNYFDDNSTEYDVFTLEGKKIEANKPKPKDYTYYG</sequence>
<keyword evidence="2" id="KW-1185">Reference proteome</keyword>
<comment type="caution">
    <text evidence="1">The sequence shown here is derived from an EMBL/GenBank/DDBJ whole genome shotgun (WGS) entry which is preliminary data.</text>
</comment>
<gene>
    <name evidence="1" type="ORF">H8R27_15395</name>
</gene>
<proteinExistence type="predicted"/>
<name>A0ABR7J2F9_9FLAO</name>
<evidence type="ECO:0000313" key="2">
    <source>
        <dbReference type="Proteomes" id="UP000605990"/>
    </source>
</evidence>